<dbReference type="RefSeq" id="WP_345736429.1">
    <property type="nucleotide sequence ID" value="NZ_BAABIA010000004.1"/>
</dbReference>
<dbReference type="InterPro" id="IPR009056">
    <property type="entry name" value="Cyt_c-like_dom"/>
</dbReference>
<dbReference type="InterPro" id="IPR011444">
    <property type="entry name" value="DUF1549"/>
</dbReference>
<protein>
    <submittedName>
        <fullName evidence="7">DUF1549 domain-containing protein</fullName>
    </submittedName>
</protein>
<evidence type="ECO:0000313" key="8">
    <source>
        <dbReference type="Proteomes" id="UP001499852"/>
    </source>
</evidence>
<dbReference type="PANTHER" id="PTHR35889">
    <property type="entry name" value="CYCLOINULO-OLIGOSACCHARIDE FRUCTANOTRANSFERASE-RELATED"/>
    <property type="match status" value="1"/>
</dbReference>
<proteinExistence type="predicted"/>
<evidence type="ECO:0000256" key="5">
    <source>
        <dbReference type="SAM" id="Coils"/>
    </source>
</evidence>
<dbReference type="Pfam" id="PF07587">
    <property type="entry name" value="PSD1"/>
    <property type="match status" value="1"/>
</dbReference>
<evidence type="ECO:0000256" key="1">
    <source>
        <dbReference type="ARBA" id="ARBA00022617"/>
    </source>
</evidence>
<dbReference type="Pfam" id="PF07583">
    <property type="entry name" value="PSCyt2"/>
    <property type="match status" value="1"/>
</dbReference>
<accession>A0ABP9P3M0</accession>
<dbReference type="InterPro" id="IPR036909">
    <property type="entry name" value="Cyt_c-like_dom_sf"/>
</dbReference>
<dbReference type="SUPFAM" id="SSF46626">
    <property type="entry name" value="Cytochrome c"/>
    <property type="match status" value="1"/>
</dbReference>
<dbReference type="Pfam" id="PF07635">
    <property type="entry name" value="PSCyt1"/>
    <property type="match status" value="1"/>
</dbReference>
<dbReference type="PROSITE" id="PS51007">
    <property type="entry name" value="CYTC"/>
    <property type="match status" value="1"/>
</dbReference>
<evidence type="ECO:0000256" key="2">
    <source>
        <dbReference type="ARBA" id="ARBA00022723"/>
    </source>
</evidence>
<keyword evidence="8" id="KW-1185">Reference proteome</keyword>
<reference evidence="8" key="1">
    <citation type="journal article" date="2019" name="Int. J. Syst. Evol. Microbiol.">
        <title>The Global Catalogue of Microorganisms (GCM) 10K type strain sequencing project: providing services to taxonomists for standard genome sequencing and annotation.</title>
        <authorList>
            <consortium name="The Broad Institute Genomics Platform"/>
            <consortium name="The Broad Institute Genome Sequencing Center for Infectious Disease"/>
            <person name="Wu L."/>
            <person name="Ma J."/>
        </authorList>
    </citation>
    <scope>NUCLEOTIDE SEQUENCE [LARGE SCALE GENOMIC DNA]</scope>
    <source>
        <strain evidence="8">JCM 18053</strain>
    </source>
</reference>
<evidence type="ECO:0000256" key="3">
    <source>
        <dbReference type="ARBA" id="ARBA00023004"/>
    </source>
</evidence>
<gene>
    <name evidence="7" type="ORF">GCM10023213_22020</name>
</gene>
<comment type="caution">
    <text evidence="7">The sequence shown here is derived from an EMBL/GenBank/DDBJ whole genome shotgun (WGS) entry which is preliminary data.</text>
</comment>
<evidence type="ECO:0000256" key="4">
    <source>
        <dbReference type="PROSITE-ProRule" id="PRU00433"/>
    </source>
</evidence>
<feature type="coiled-coil region" evidence="5">
    <location>
        <begin position="396"/>
        <end position="423"/>
    </location>
</feature>
<dbReference type="InterPro" id="IPR033803">
    <property type="entry name" value="CBD-like_Golvesin-Xly"/>
</dbReference>
<dbReference type="Gene3D" id="2.60.120.260">
    <property type="entry name" value="Galactose-binding domain-like"/>
    <property type="match status" value="1"/>
</dbReference>
<keyword evidence="2 4" id="KW-0479">Metal-binding</keyword>
<dbReference type="InterPro" id="IPR022655">
    <property type="entry name" value="DUF1553"/>
</dbReference>
<name>A0ABP9P3M0_9BACT</name>
<dbReference type="PANTHER" id="PTHR35889:SF3">
    <property type="entry name" value="F-BOX DOMAIN-CONTAINING PROTEIN"/>
    <property type="match status" value="1"/>
</dbReference>
<feature type="domain" description="Cytochrome c" evidence="6">
    <location>
        <begin position="22"/>
        <end position="119"/>
    </location>
</feature>
<sequence length="955" mass="106208">MLNAVSRLACRILPLLPAVGLGAVAEPSEFFEKRIRPLLIEHCTECHGADKQKGSLRLDHRDGWQTGGDSGPSIIPGNIEQSLLWKVVSYEDRDLKMPPKKKLPAAALEDLKTWIASGAHDPRDEAPAAKGGHSSPKADGSFWSFQLPVAKPPGPIKQSNWPRNAIDHFILARLEAENLQPAPDADAATLARRLAFDLTGLPPQSIPALADHQPALEDRKLETQVDALLASPAFAERWASHFMDITRFAESSGGGRSLPFKDAWRFRDYLLEAIQSDVPVDHMIKQMLAGDLLPAKNAAERRQNLTATGFLALGPTNYEEQDKQMLRMDIVDEQLDTIGKSFMGMTIGCARCHDHKFDPIPTRDYYALAGIMRSTRTLKNYTDNVAHWIDTPLPFEGEEEQKMQAKEKEVSRLTQEIAALKDTLRDVGGVALRKRKTLNAADLPGVVVDDSEAQKVGDWKTSRRYPPFIGGGYAHDDNLGRGEKTISFTPKLPVAGRYEVRVAFSAGPGRAERIPATIFHADGEELVYFKQATESFEGLQFISIGTFRFETTGQNFVMLSNAGAEGYVTVDAVQFVPADADMPAMPSPVASNEEKELKGRMADLQKQLKLMQMDGPNRLEAMTVAEDEKPEDARIHVRGNIRNLGAPVPRGFLQVALKADMPAIPAEQSGRMQLAEWMTARHHPLTARVFVNRVWHWLFGAGIVRSTDNFGITGEQPSHPELLDHLAVKFMEDGWSLKRLVKEMVMSRTYRMSSEGELSQTDPDNRLLSRMNRKRLDAECIRDAMLAAANAVDGRWAGPNVGDAKAVNSNDTKVQNLEYGYPFNDTRRSVYTAAFRNVRHPLFEVFDFADINQPIAQRTTSTVATQALYLMNHPQVIEFARSAATRVMAAGEIEKGIQQAYRHSLSREPSSKEASIAKDYLEASISGNATEEERCDAWARLIQTLWATPEFRLLR</sequence>
<keyword evidence="1 4" id="KW-0349">Heme</keyword>
<keyword evidence="5" id="KW-0175">Coiled coil</keyword>
<evidence type="ECO:0000313" key="7">
    <source>
        <dbReference type="EMBL" id="GAA5140097.1"/>
    </source>
</evidence>
<keyword evidence="3 4" id="KW-0408">Iron</keyword>
<dbReference type="Pfam" id="PF25275">
    <property type="entry name" value="Golvesin_C"/>
    <property type="match status" value="1"/>
</dbReference>
<evidence type="ECO:0000259" key="6">
    <source>
        <dbReference type="PROSITE" id="PS51007"/>
    </source>
</evidence>
<organism evidence="7 8">
    <name type="scientific">Prosthecobacter algae</name>
    <dbReference type="NCBI Taxonomy" id="1144682"/>
    <lineage>
        <taxon>Bacteria</taxon>
        <taxon>Pseudomonadati</taxon>
        <taxon>Verrucomicrobiota</taxon>
        <taxon>Verrucomicrobiia</taxon>
        <taxon>Verrucomicrobiales</taxon>
        <taxon>Verrucomicrobiaceae</taxon>
        <taxon>Prosthecobacter</taxon>
    </lineage>
</organism>
<dbReference type="EMBL" id="BAABIA010000004">
    <property type="protein sequence ID" value="GAA5140097.1"/>
    <property type="molecule type" value="Genomic_DNA"/>
</dbReference>
<dbReference type="InterPro" id="IPR011429">
    <property type="entry name" value="Cyt_c_Planctomycete-type"/>
</dbReference>
<dbReference type="Proteomes" id="UP001499852">
    <property type="component" value="Unassembled WGS sequence"/>
</dbReference>